<dbReference type="Proteomes" id="UP000481153">
    <property type="component" value="Unassembled WGS sequence"/>
</dbReference>
<organism evidence="1 2">
    <name type="scientific">Aphanomyces euteiches</name>
    <dbReference type="NCBI Taxonomy" id="100861"/>
    <lineage>
        <taxon>Eukaryota</taxon>
        <taxon>Sar</taxon>
        <taxon>Stramenopiles</taxon>
        <taxon>Oomycota</taxon>
        <taxon>Saprolegniomycetes</taxon>
        <taxon>Saprolegniales</taxon>
        <taxon>Verrucalvaceae</taxon>
        <taxon>Aphanomyces</taxon>
    </lineage>
</organism>
<evidence type="ECO:0000313" key="1">
    <source>
        <dbReference type="EMBL" id="KAF0742851.1"/>
    </source>
</evidence>
<dbReference type="PANTHER" id="PTHR38899:SF1">
    <property type="entry name" value="PROTEIN KINASE"/>
    <property type="match status" value="1"/>
</dbReference>
<protein>
    <submittedName>
        <fullName evidence="1">Uncharacterized protein</fullName>
    </submittedName>
</protein>
<dbReference type="PANTHER" id="PTHR38899">
    <property type="entry name" value="DOMAIN OOKINETE PROTEIN, PUTATIVE-RELATED"/>
    <property type="match status" value="1"/>
</dbReference>
<dbReference type="AlphaFoldDB" id="A0A6G0XR94"/>
<proteinExistence type="predicted"/>
<comment type="caution">
    <text evidence="1">The sequence shown here is derived from an EMBL/GenBank/DDBJ whole genome shotgun (WGS) entry which is preliminary data.</text>
</comment>
<keyword evidence="2" id="KW-1185">Reference proteome</keyword>
<name>A0A6G0XR94_9STRA</name>
<gene>
    <name evidence="1" type="ORF">Ae201684_002248</name>
</gene>
<dbReference type="VEuPathDB" id="FungiDB:AeMF1_004305"/>
<evidence type="ECO:0000313" key="2">
    <source>
        <dbReference type="Proteomes" id="UP000481153"/>
    </source>
</evidence>
<reference evidence="1 2" key="1">
    <citation type="submission" date="2019-07" db="EMBL/GenBank/DDBJ databases">
        <title>Genomics analysis of Aphanomyces spp. identifies a new class of oomycete effector associated with host adaptation.</title>
        <authorList>
            <person name="Gaulin E."/>
        </authorList>
    </citation>
    <scope>NUCLEOTIDE SEQUENCE [LARGE SCALE GENOMIC DNA]</scope>
    <source>
        <strain evidence="1 2">ATCC 201684</strain>
    </source>
</reference>
<sequence length="186" mass="20332">MFPSSFASPRTTTSFVFGWNNFLCPSTWLQQTYTMHPNQLAHVQLRQTLAAIDMAIVTVLSQARSAGPVYVVCDDDESYMEQICGAFFPACGQLFAQSDITLVPHTRQALNAICAPYRPTSLAVFGVGTLRDNCVSLLPAQPSMHKFVSVATAMPSTAQVWQYLTAMGQGLLSNVSRHHAALDIVM</sequence>
<accession>A0A6G0XR94</accession>
<dbReference type="EMBL" id="VJMJ01000023">
    <property type="protein sequence ID" value="KAF0742851.1"/>
    <property type="molecule type" value="Genomic_DNA"/>
</dbReference>